<proteinExistence type="predicted"/>
<name>A0A8S5UEM4_9CAUD</name>
<accession>A0A8S5UEM4</accession>
<sequence length="94" mass="11281">MTLLEDLKTVLGERTDDDALRLIERVSEIETADVEELKSRITALEKERDDLDEAWRTRYRDRFFEDVETKKEKEKEDEAEKAEEITIEELFKED</sequence>
<feature type="coiled-coil region" evidence="1">
    <location>
        <begin position="27"/>
        <end position="54"/>
    </location>
</feature>
<organism evidence="2">
    <name type="scientific">Podoviridae sp. ctjVy23</name>
    <dbReference type="NCBI Taxonomy" id="2825271"/>
    <lineage>
        <taxon>Viruses</taxon>
        <taxon>Duplodnaviria</taxon>
        <taxon>Heunggongvirae</taxon>
        <taxon>Uroviricota</taxon>
        <taxon>Caudoviricetes</taxon>
    </lineage>
</organism>
<evidence type="ECO:0000256" key="1">
    <source>
        <dbReference type="SAM" id="Coils"/>
    </source>
</evidence>
<protein>
    <submittedName>
        <fullName evidence="2">HEAD MORPHOGENESIS PROTEIN-coil, Viral protein.2A</fullName>
    </submittedName>
</protein>
<keyword evidence="1" id="KW-0175">Coiled coil</keyword>
<reference evidence="2" key="1">
    <citation type="journal article" date="2021" name="Proc. Natl. Acad. Sci. U.S.A.">
        <title>A Catalog of Tens of Thousands of Viruses from Human Metagenomes Reveals Hidden Associations with Chronic Diseases.</title>
        <authorList>
            <person name="Tisza M.J."/>
            <person name="Buck C.B."/>
        </authorList>
    </citation>
    <scope>NUCLEOTIDE SEQUENCE</scope>
    <source>
        <strain evidence="2">CtjVy23</strain>
    </source>
</reference>
<evidence type="ECO:0000313" key="2">
    <source>
        <dbReference type="EMBL" id="DAF92830.1"/>
    </source>
</evidence>
<dbReference type="EMBL" id="BK016074">
    <property type="protein sequence ID" value="DAF92830.1"/>
    <property type="molecule type" value="Genomic_DNA"/>
</dbReference>